<dbReference type="Proteomes" id="UP000266234">
    <property type="component" value="Unassembled WGS sequence"/>
</dbReference>
<dbReference type="PANTHER" id="PTHR43162:SF1">
    <property type="entry name" value="PRESTALK A DIFFERENTIATION PROTEIN A"/>
    <property type="match status" value="1"/>
</dbReference>
<keyword evidence="2" id="KW-1185">Reference proteome</keyword>
<evidence type="ECO:0000313" key="1">
    <source>
        <dbReference type="EMBL" id="RGP81297.1"/>
    </source>
</evidence>
<gene>
    <name evidence="1" type="ORF">FLONG3_441</name>
</gene>
<dbReference type="SUPFAM" id="SSF51735">
    <property type="entry name" value="NAD(P)-binding Rossmann-fold domains"/>
    <property type="match status" value="1"/>
</dbReference>
<name>A0A395T9W3_9HYPO</name>
<dbReference type="Gene3D" id="3.90.25.10">
    <property type="entry name" value="UDP-galactose 4-epimerase, domain 1"/>
    <property type="match status" value="1"/>
</dbReference>
<reference evidence="1 2" key="1">
    <citation type="journal article" date="2018" name="PLoS Pathog.">
        <title>Evolution of structural diversity of trichothecenes, a family of toxins produced by plant pathogenic and entomopathogenic fungi.</title>
        <authorList>
            <person name="Proctor R.H."/>
            <person name="McCormick S.P."/>
            <person name="Kim H.S."/>
            <person name="Cardoza R.E."/>
            <person name="Stanley A.M."/>
            <person name="Lindo L."/>
            <person name="Kelly A."/>
            <person name="Brown D.W."/>
            <person name="Lee T."/>
            <person name="Vaughan M.M."/>
            <person name="Alexander N.J."/>
            <person name="Busman M."/>
            <person name="Gutierrez S."/>
        </authorList>
    </citation>
    <scope>NUCLEOTIDE SEQUENCE [LARGE SCALE GENOMIC DNA]</scope>
    <source>
        <strain evidence="1 2">NRRL 20695</strain>
    </source>
</reference>
<evidence type="ECO:0000313" key="2">
    <source>
        <dbReference type="Proteomes" id="UP000266234"/>
    </source>
</evidence>
<dbReference type="Gene3D" id="3.40.50.720">
    <property type="entry name" value="NAD(P)-binding Rossmann-like Domain"/>
    <property type="match status" value="1"/>
</dbReference>
<dbReference type="PANTHER" id="PTHR43162">
    <property type="match status" value="1"/>
</dbReference>
<accession>A0A395T9W3</accession>
<dbReference type="EMBL" id="PXOG01000011">
    <property type="protein sequence ID" value="RGP81297.1"/>
    <property type="molecule type" value="Genomic_DNA"/>
</dbReference>
<protein>
    <submittedName>
        <fullName evidence="1">Uncharacterized protein</fullName>
    </submittedName>
</protein>
<comment type="caution">
    <text evidence="1">The sequence shown here is derived from an EMBL/GenBank/DDBJ whole genome shotgun (WGS) entry which is preliminary data.</text>
</comment>
<dbReference type="OrthoDB" id="419598at2759"/>
<dbReference type="InterPro" id="IPR051604">
    <property type="entry name" value="Ergot_Alk_Oxidoreductase"/>
</dbReference>
<sequence>MSPHIAVVPASTRVGAETIRQLLDSPEKPLVRGIYRDTTKAPPEYTSNPNFEAVKGDVETGHGLDFSGSIGVLYVPPPIYQKKMDLADWAKLTATNVRSALQRADVERLVLSSGLGSRYDQGVVSSNMWYPDTSLTAKSQGLARLNHETDRILKDIVPEVTILQCTHFMEEFSYIFQAPLGDPPTIASWVDPADFKIALVSIKDIGETCVKHLLKDSKHLGSHSLKVLGPRLYSSNDLKDAFEEVTGKKVKLEIAQGEDLKAMLRQLFPEHCIPDIVEVMEASLPGGLVSQDYGYDENTITGKVELVDVIRELNDKYNS</sequence>
<organism evidence="1 2">
    <name type="scientific">Fusarium longipes</name>
    <dbReference type="NCBI Taxonomy" id="694270"/>
    <lineage>
        <taxon>Eukaryota</taxon>
        <taxon>Fungi</taxon>
        <taxon>Dikarya</taxon>
        <taxon>Ascomycota</taxon>
        <taxon>Pezizomycotina</taxon>
        <taxon>Sordariomycetes</taxon>
        <taxon>Hypocreomycetidae</taxon>
        <taxon>Hypocreales</taxon>
        <taxon>Nectriaceae</taxon>
        <taxon>Fusarium</taxon>
    </lineage>
</organism>
<dbReference type="InterPro" id="IPR036291">
    <property type="entry name" value="NAD(P)-bd_dom_sf"/>
</dbReference>
<proteinExistence type="predicted"/>
<dbReference type="AlphaFoldDB" id="A0A395T9W3"/>